<dbReference type="OrthoDB" id="9803749at2"/>
<accession>A0A4R1H9B3</accession>
<evidence type="ECO:0000256" key="2">
    <source>
        <dbReference type="PROSITE-ProRule" id="PRU01282"/>
    </source>
</evidence>
<gene>
    <name evidence="3" type="ORF">DFR30_1742</name>
</gene>
<reference evidence="3 4" key="1">
    <citation type="submission" date="2019-03" db="EMBL/GenBank/DDBJ databases">
        <title>Genomic Encyclopedia of Type Strains, Phase IV (KMG-IV): sequencing the most valuable type-strain genomes for metagenomic binning, comparative biology and taxonomic classification.</title>
        <authorList>
            <person name="Goeker M."/>
        </authorList>
    </citation>
    <scope>NUCLEOTIDE SEQUENCE [LARGE SCALE GENOMIC DNA]</scope>
    <source>
        <strain evidence="3 4">DSM 19610</strain>
    </source>
</reference>
<evidence type="ECO:0000313" key="4">
    <source>
        <dbReference type="Proteomes" id="UP000295707"/>
    </source>
</evidence>
<dbReference type="SUPFAM" id="SSF52833">
    <property type="entry name" value="Thioredoxin-like"/>
    <property type="match status" value="1"/>
</dbReference>
<dbReference type="Proteomes" id="UP000295707">
    <property type="component" value="Unassembled WGS sequence"/>
</dbReference>
<evidence type="ECO:0000313" key="3">
    <source>
        <dbReference type="EMBL" id="TCK18464.1"/>
    </source>
</evidence>
<dbReference type="NCBIfam" id="TIGR01617">
    <property type="entry name" value="arsC_related"/>
    <property type="match status" value="1"/>
</dbReference>
<dbReference type="Gene3D" id="3.40.30.10">
    <property type="entry name" value="Glutaredoxin"/>
    <property type="match status" value="1"/>
</dbReference>
<dbReference type="RefSeq" id="WP_132972307.1">
    <property type="nucleotide sequence ID" value="NZ_SMFX01000001.1"/>
</dbReference>
<dbReference type="InterPro" id="IPR006660">
    <property type="entry name" value="Arsenate_reductase-like"/>
</dbReference>
<dbReference type="EMBL" id="SMFX01000001">
    <property type="protein sequence ID" value="TCK18464.1"/>
    <property type="molecule type" value="Genomic_DNA"/>
</dbReference>
<evidence type="ECO:0000256" key="1">
    <source>
        <dbReference type="ARBA" id="ARBA00007198"/>
    </source>
</evidence>
<dbReference type="Pfam" id="PF03960">
    <property type="entry name" value="ArsC"/>
    <property type="match status" value="1"/>
</dbReference>
<dbReference type="NCBIfam" id="NF008107">
    <property type="entry name" value="PRK10853.1"/>
    <property type="match status" value="1"/>
</dbReference>
<dbReference type="PROSITE" id="PS51353">
    <property type="entry name" value="ARSC"/>
    <property type="match status" value="1"/>
</dbReference>
<keyword evidence="4" id="KW-1185">Reference proteome</keyword>
<comment type="similarity">
    <text evidence="1 2">Belongs to the ArsC family.</text>
</comment>
<dbReference type="PANTHER" id="PTHR30041">
    <property type="entry name" value="ARSENATE REDUCTASE"/>
    <property type="match status" value="1"/>
</dbReference>
<dbReference type="InterPro" id="IPR006504">
    <property type="entry name" value="Tscrpt_reg_Spx/MgsR"/>
</dbReference>
<dbReference type="CDD" id="cd03035">
    <property type="entry name" value="ArsC_Yffb"/>
    <property type="match status" value="1"/>
</dbReference>
<sequence length="114" mass="13533">MIAIYGIKNCDTMKKAMRWLDEHGVEYRFHDYRKDGLDAKQLKAWEKELGWEQLLNRRGQLWRKLPQSARDNIDRETALKCMLDNPGIIKRPLLDTGEHRVLGFNPEQYQSLFA</sequence>
<organism evidence="3 4">
    <name type="scientific">Thiogranum longum</name>
    <dbReference type="NCBI Taxonomy" id="1537524"/>
    <lineage>
        <taxon>Bacteria</taxon>
        <taxon>Pseudomonadati</taxon>
        <taxon>Pseudomonadota</taxon>
        <taxon>Gammaproteobacteria</taxon>
        <taxon>Chromatiales</taxon>
        <taxon>Ectothiorhodospiraceae</taxon>
        <taxon>Thiogranum</taxon>
    </lineage>
</organism>
<dbReference type="PANTHER" id="PTHR30041:SF8">
    <property type="entry name" value="PROTEIN YFFB"/>
    <property type="match status" value="1"/>
</dbReference>
<comment type="caution">
    <text evidence="3">The sequence shown here is derived from an EMBL/GenBank/DDBJ whole genome shotgun (WGS) entry which is preliminary data.</text>
</comment>
<proteinExistence type="inferred from homology"/>
<protein>
    <submittedName>
        <fullName evidence="3">Spx/MgsR family transcriptional regulator</fullName>
    </submittedName>
</protein>
<dbReference type="InterPro" id="IPR036249">
    <property type="entry name" value="Thioredoxin-like_sf"/>
</dbReference>
<name>A0A4R1H9B3_9GAMM</name>
<dbReference type="AlphaFoldDB" id="A0A4R1H9B3"/>